<dbReference type="EMBL" id="CP104064">
    <property type="protein sequence ID" value="WAH38036.1"/>
    <property type="molecule type" value="Genomic_DNA"/>
</dbReference>
<dbReference type="SUPFAM" id="SSF51569">
    <property type="entry name" value="Aldolase"/>
    <property type="match status" value="1"/>
</dbReference>
<evidence type="ECO:0000256" key="3">
    <source>
        <dbReference type="ARBA" id="ARBA00011233"/>
    </source>
</evidence>
<dbReference type="InterPro" id="IPR013785">
    <property type="entry name" value="Aldolase_TIM"/>
</dbReference>
<evidence type="ECO:0000256" key="4">
    <source>
        <dbReference type="ARBA" id="ARBA00023239"/>
    </source>
</evidence>
<evidence type="ECO:0000256" key="5">
    <source>
        <dbReference type="ARBA" id="ARBA00023277"/>
    </source>
</evidence>
<dbReference type="Gene3D" id="3.20.20.70">
    <property type="entry name" value="Aldolase class I"/>
    <property type="match status" value="1"/>
</dbReference>
<comment type="similarity">
    <text evidence="2">Belongs to the KHG/KDPG aldolase family.</text>
</comment>
<keyword evidence="4" id="KW-0456">Lyase</keyword>
<gene>
    <name evidence="6" type="ORF">NZD86_05985</name>
</gene>
<protein>
    <submittedName>
        <fullName evidence="6">Bifunctional 4-hydroxy-2-oxoglutarate aldolase/2-dehydro-3-deoxy-phosphogluconate aldolase</fullName>
    </submittedName>
</protein>
<comment type="pathway">
    <text evidence="1">Carbohydrate acid metabolism.</text>
</comment>
<dbReference type="InterPro" id="IPR000887">
    <property type="entry name" value="Aldlse_KDPG_KHG"/>
</dbReference>
<dbReference type="PANTHER" id="PTHR30246">
    <property type="entry name" value="2-KETO-3-DEOXY-6-PHOSPHOGLUCONATE ALDOLASE"/>
    <property type="match status" value="1"/>
</dbReference>
<evidence type="ECO:0000256" key="1">
    <source>
        <dbReference type="ARBA" id="ARBA00004761"/>
    </source>
</evidence>
<accession>A0ABY6Z790</accession>
<evidence type="ECO:0000256" key="2">
    <source>
        <dbReference type="ARBA" id="ARBA00006906"/>
    </source>
</evidence>
<name>A0ABY6Z790_9BACL</name>
<proteinExistence type="inferred from homology"/>
<keyword evidence="7" id="KW-1185">Reference proteome</keyword>
<keyword evidence="5" id="KW-0119">Carbohydrate metabolism</keyword>
<evidence type="ECO:0000313" key="7">
    <source>
        <dbReference type="Proteomes" id="UP001164803"/>
    </source>
</evidence>
<dbReference type="NCBIfam" id="TIGR01182">
    <property type="entry name" value="eda"/>
    <property type="match status" value="1"/>
</dbReference>
<dbReference type="Pfam" id="PF01081">
    <property type="entry name" value="Aldolase"/>
    <property type="match status" value="1"/>
</dbReference>
<evidence type="ECO:0000313" key="6">
    <source>
        <dbReference type="EMBL" id="WAH38036.1"/>
    </source>
</evidence>
<comment type="subunit">
    <text evidence="3">Homotrimer.</text>
</comment>
<dbReference type="CDD" id="cd00452">
    <property type="entry name" value="KDPG_aldolase"/>
    <property type="match status" value="1"/>
</dbReference>
<organism evidence="6 7">
    <name type="scientific">Alicyclobacillus dauci</name>
    <dbReference type="NCBI Taxonomy" id="1475485"/>
    <lineage>
        <taxon>Bacteria</taxon>
        <taxon>Bacillati</taxon>
        <taxon>Bacillota</taxon>
        <taxon>Bacilli</taxon>
        <taxon>Bacillales</taxon>
        <taxon>Alicyclobacillaceae</taxon>
        <taxon>Alicyclobacillus</taxon>
    </lineage>
</organism>
<sequence length="213" mass="22752">MSDVILSRLQDTGVVAIIRGISENKMTHLVQALYQGGVRLVEVTLNTDGALDAIESLREKFGDTMSVGAGTVLNEQHALIAKERGAEFFVTPNVDEHVIDIGVKAGIPVMAGAMTPTEIYKAYQAGAAFVKVFPAGTLGARYIKEVRGPLSYIPLMGVGGVSLDNARELLDAGVVALGLGGSLIDKAAVDREDYDVIAKKAQAFVELYRDFRK</sequence>
<dbReference type="RefSeq" id="WP_268045581.1">
    <property type="nucleotide sequence ID" value="NZ_CP104064.1"/>
</dbReference>
<dbReference type="Proteomes" id="UP001164803">
    <property type="component" value="Chromosome"/>
</dbReference>
<dbReference type="PANTHER" id="PTHR30246:SF1">
    <property type="entry name" value="2-DEHYDRO-3-DEOXY-6-PHOSPHOGALACTONATE ALDOLASE-RELATED"/>
    <property type="match status" value="1"/>
</dbReference>
<reference evidence="6" key="1">
    <citation type="submission" date="2022-08" db="EMBL/GenBank/DDBJ databases">
        <title>Alicyclobacillus dauci DSM2870, complete genome.</title>
        <authorList>
            <person name="Wang Q."/>
            <person name="Cai R."/>
            <person name="Wang Z."/>
        </authorList>
    </citation>
    <scope>NUCLEOTIDE SEQUENCE</scope>
    <source>
        <strain evidence="6">DSM 28700</strain>
    </source>
</reference>